<sequence length="638" mass="73672">MGVVMQTAATSIFMEVTMLYQVSKASKYYGVDTIFEDVNFEIKGTEKIALVGRNGCGKTTFLRCMCGEEQFDKGTISQQNNTVIGYLSQKVLPHDERTVEEELRLIYEPVFVMQTRMHELEKQMEIDASEKVLAQYASVQEQFEAMNGYHWESEIKTVFTRFGFPVEDLQKKIGEFSGGQKTRIAFVKLLLSKPNILLLDEPTNHLDIDAIEWLEGYVKNYPKAVVIVSHDRMFLDHTVDIVYNMEYGKMKRYSGNYSNYVIQRENDIERQQSAYARQQKDIQRLEALIEKFRYKKNKAAFAQSKIKYLERMDRIEVDQTDDKTFHAKFTPRVKGGEKVLEVENLAIGYDHVLTTISMKMRRGDRIAIIGPNGTGKSTFVKTLMNIVPALSGSFLFGHQIEQGYFDQQLAQFSSGKTVLEEVWDEYPDLDRTAVRSVLGQFLFSADDVFKTVDVLSGGEKVRLSFVKLLLQHANMLILDEPTNHLDIPGKEALELSLKGFTGSILFVSHDRYFIQQMATGLLVLSNDGCKFVNQTYDEYMNQEPVQMTEVKQTSSEPNSKKEVKRALSPEARRREIAKLERLITEKEVELEEMRELRFEPEYYQDYQKMNDLDQDIDDIHNELAHLEERWASLLEEVS</sequence>
<gene>
    <name evidence="7" type="ORF">HMPREF9430_00214</name>
</gene>
<evidence type="ECO:0000313" key="8">
    <source>
        <dbReference type="Proteomes" id="UP000004097"/>
    </source>
</evidence>
<dbReference type="PANTHER" id="PTHR42855:SF2">
    <property type="entry name" value="DRUG RESISTANCE ABC TRANSPORTER,ATP-BINDING PROTEIN"/>
    <property type="match status" value="1"/>
</dbReference>
<dbReference type="Gene3D" id="3.40.50.300">
    <property type="entry name" value="P-loop containing nucleotide triphosphate hydrolases"/>
    <property type="match status" value="2"/>
</dbReference>
<evidence type="ECO:0000313" key="7">
    <source>
        <dbReference type="EMBL" id="EFW25062.1"/>
    </source>
</evidence>
<dbReference type="SUPFAM" id="SSF52540">
    <property type="entry name" value="P-loop containing nucleoside triphosphate hydrolases"/>
    <property type="match status" value="2"/>
</dbReference>
<dbReference type="FunFam" id="3.40.50.300:FF:000309">
    <property type="entry name" value="ABC transporter ATP-binding protein"/>
    <property type="match status" value="1"/>
</dbReference>
<evidence type="ECO:0000256" key="2">
    <source>
        <dbReference type="ARBA" id="ARBA00022741"/>
    </source>
</evidence>
<accession>E7MLB9</accession>
<organism evidence="7 8">
    <name type="scientific">Solobacterium moorei F0204</name>
    <dbReference type="NCBI Taxonomy" id="706433"/>
    <lineage>
        <taxon>Bacteria</taxon>
        <taxon>Bacillati</taxon>
        <taxon>Bacillota</taxon>
        <taxon>Erysipelotrichia</taxon>
        <taxon>Erysipelotrichales</taxon>
        <taxon>Erysipelotrichaceae</taxon>
        <taxon>Solobacterium</taxon>
    </lineage>
</organism>
<dbReference type="Pfam" id="PF00005">
    <property type="entry name" value="ABC_tran"/>
    <property type="match status" value="2"/>
</dbReference>
<proteinExistence type="predicted"/>
<dbReference type="eggNOG" id="COG0488">
    <property type="taxonomic scope" value="Bacteria"/>
</dbReference>
<evidence type="ECO:0000256" key="1">
    <source>
        <dbReference type="ARBA" id="ARBA00022737"/>
    </source>
</evidence>
<feature type="domain" description="ABC transporter" evidence="6">
    <location>
        <begin position="337"/>
        <end position="551"/>
    </location>
</feature>
<dbReference type="HOGENOM" id="CLU_000604_36_0_9"/>
<dbReference type="InterPro" id="IPR017871">
    <property type="entry name" value="ABC_transporter-like_CS"/>
</dbReference>
<dbReference type="FunFam" id="3.40.50.300:FF:000011">
    <property type="entry name" value="Putative ABC transporter ATP-binding component"/>
    <property type="match status" value="1"/>
</dbReference>
<protein>
    <submittedName>
        <fullName evidence="7">ABC transporter, ATP-binding protein</fullName>
    </submittedName>
</protein>
<feature type="region of interest" description="Disordered" evidence="5">
    <location>
        <begin position="546"/>
        <end position="568"/>
    </location>
</feature>
<reference evidence="7 8" key="1">
    <citation type="submission" date="2010-08" db="EMBL/GenBank/DDBJ databases">
        <authorList>
            <person name="Weinstock G."/>
            <person name="Sodergren E."/>
            <person name="Clifton S."/>
            <person name="Fulton L."/>
            <person name="Fulton B."/>
            <person name="Courtney L."/>
            <person name="Fronick C."/>
            <person name="Harrison M."/>
            <person name="Strong C."/>
            <person name="Farmer C."/>
            <person name="Delahaunty K."/>
            <person name="Markovic C."/>
            <person name="Hall O."/>
            <person name="Minx P."/>
            <person name="Tomlinson C."/>
            <person name="Mitreva M."/>
            <person name="Hou S."/>
            <person name="Chen J."/>
            <person name="Wollam A."/>
            <person name="Pepin K.H."/>
            <person name="Johnson M."/>
            <person name="Bhonagiri V."/>
            <person name="Zhang X."/>
            <person name="Suruliraj S."/>
            <person name="Warren W."/>
            <person name="Chinwalla A."/>
            <person name="Mardis E.R."/>
            <person name="Wilson R.K."/>
        </authorList>
    </citation>
    <scope>NUCLEOTIDE SEQUENCE [LARGE SCALE GENOMIC DNA]</scope>
    <source>
        <strain evidence="7 8">F0204</strain>
    </source>
</reference>
<dbReference type="NCBIfam" id="NF000355">
    <property type="entry name" value="ribo_prot_ABC_F"/>
    <property type="match status" value="1"/>
</dbReference>
<feature type="coiled-coil region" evidence="4">
    <location>
        <begin position="576"/>
        <end position="636"/>
    </location>
</feature>
<dbReference type="Pfam" id="PF16326">
    <property type="entry name" value="ABC_tran_CTD"/>
    <property type="match status" value="1"/>
</dbReference>
<feature type="compositionally biased region" description="Polar residues" evidence="5">
    <location>
        <begin position="546"/>
        <end position="557"/>
    </location>
</feature>
<keyword evidence="2" id="KW-0547">Nucleotide-binding</keyword>
<comment type="caution">
    <text evidence="7">The sequence shown here is derived from an EMBL/GenBank/DDBJ whole genome shotgun (WGS) entry which is preliminary data.</text>
</comment>
<evidence type="ECO:0000256" key="3">
    <source>
        <dbReference type="ARBA" id="ARBA00022840"/>
    </source>
</evidence>
<dbReference type="CDD" id="cd03221">
    <property type="entry name" value="ABCF_EF-3"/>
    <property type="match status" value="2"/>
</dbReference>
<evidence type="ECO:0000256" key="4">
    <source>
        <dbReference type="SAM" id="Coils"/>
    </source>
</evidence>
<dbReference type="PROSITE" id="PS00211">
    <property type="entry name" value="ABC_TRANSPORTER_1"/>
    <property type="match status" value="2"/>
</dbReference>
<dbReference type="InterPro" id="IPR037118">
    <property type="entry name" value="Val-tRNA_synth_C_sf"/>
</dbReference>
<dbReference type="EMBL" id="AECQ01000004">
    <property type="protein sequence ID" value="EFW25062.1"/>
    <property type="molecule type" value="Genomic_DNA"/>
</dbReference>
<dbReference type="GO" id="GO:0003677">
    <property type="term" value="F:DNA binding"/>
    <property type="evidence" value="ECO:0007669"/>
    <property type="project" value="InterPro"/>
</dbReference>
<feature type="compositionally biased region" description="Basic and acidic residues" evidence="5">
    <location>
        <begin position="558"/>
        <end position="568"/>
    </location>
</feature>
<dbReference type="InterPro" id="IPR003593">
    <property type="entry name" value="AAA+_ATPase"/>
</dbReference>
<dbReference type="SMART" id="SM00382">
    <property type="entry name" value="AAA"/>
    <property type="match status" value="2"/>
</dbReference>
<dbReference type="STRING" id="706433.HMPREF9430_00214"/>
<dbReference type="Gene3D" id="1.10.287.380">
    <property type="entry name" value="Valyl-tRNA synthetase, C-terminal domain"/>
    <property type="match status" value="1"/>
</dbReference>
<keyword evidence="8" id="KW-1185">Reference proteome</keyword>
<keyword evidence="1" id="KW-0677">Repeat</keyword>
<evidence type="ECO:0000256" key="5">
    <source>
        <dbReference type="SAM" id="MobiDB-lite"/>
    </source>
</evidence>
<feature type="coiled-coil region" evidence="4">
    <location>
        <begin position="268"/>
        <end position="295"/>
    </location>
</feature>
<keyword evidence="4" id="KW-0175">Coiled coil</keyword>
<dbReference type="InterPro" id="IPR032781">
    <property type="entry name" value="ABC_tran_Xtn"/>
</dbReference>
<dbReference type="GO" id="GO:0016887">
    <property type="term" value="F:ATP hydrolysis activity"/>
    <property type="evidence" value="ECO:0007669"/>
    <property type="project" value="InterPro"/>
</dbReference>
<dbReference type="Proteomes" id="UP000004097">
    <property type="component" value="Unassembled WGS sequence"/>
</dbReference>
<dbReference type="GO" id="GO:0005524">
    <property type="term" value="F:ATP binding"/>
    <property type="evidence" value="ECO:0007669"/>
    <property type="project" value="UniProtKB-KW"/>
</dbReference>
<keyword evidence="3 7" id="KW-0067">ATP-binding</keyword>
<name>E7MLB9_9FIRM</name>
<dbReference type="PANTHER" id="PTHR42855">
    <property type="entry name" value="ABC TRANSPORTER ATP-BINDING SUBUNIT"/>
    <property type="match status" value="1"/>
</dbReference>
<dbReference type="InterPro" id="IPR003439">
    <property type="entry name" value="ABC_transporter-like_ATP-bd"/>
</dbReference>
<feature type="domain" description="ABC transporter" evidence="6">
    <location>
        <begin position="20"/>
        <end position="272"/>
    </location>
</feature>
<dbReference type="AlphaFoldDB" id="E7MLB9"/>
<dbReference type="InterPro" id="IPR027417">
    <property type="entry name" value="P-loop_NTPase"/>
</dbReference>
<evidence type="ECO:0000259" key="6">
    <source>
        <dbReference type="PROSITE" id="PS50893"/>
    </source>
</evidence>
<dbReference type="PROSITE" id="PS50893">
    <property type="entry name" value="ABC_TRANSPORTER_2"/>
    <property type="match status" value="2"/>
</dbReference>
<dbReference type="Pfam" id="PF12848">
    <property type="entry name" value="ABC_tran_Xtn"/>
    <property type="match status" value="1"/>
</dbReference>
<dbReference type="InterPro" id="IPR032524">
    <property type="entry name" value="ABC_tran_C"/>
</dbReference>
<dbReference type="InterPro" id="IPR051309">
    <property type="entry name" value="ABCF_ATPase"/>
</dbReference>